<dbReference type="AlphaFoldDB" id="A0A445CJX8"/>
<organism evidence="2 3">
    <name type="scientific">Arachis hypogaea</name>
    <name type="common">Peanut</name>
    <dbReference type="NCBI Taxonomy" id="3818"/>
    <lineage>
        <taxon>Eukaryota</taxon>
        <taxon>Viridiplantae</taxon>
        <taxon>Streptophyta</taxon>
        <taxon>Embryophyta</taxon>
        <taxon>Tracheophyta</taxon>
        <taxon>Spermatophyta</taxon>
        <taxon>Magnoliopsida</taxon>
        <taxon>eudicotyledons</taxon>
        <taxon>Gunneridae</taxon>
        <taxon>Pentapetalae</taxon>
        <taxon>rosids</taxon>
        <taxon>fabids</taxon>
        <taxon>Fabales</taxon>
        <taxon>Fabaceae</taxon>
        <taxon>Papilionoideae</taxon>
        <taxon>50 kb inversion clade</taxon>
        <taxon>dalbergioids sensu lato</taxon>
        <taxon>Dalbergieae</taxon>
        <taxon>Pterocarpus clade</taxon>
        <taxon>Arachis</taxon>
    </lineage>
</organism>
<accession>A0A445CJX8</accession>
<keyword evidence="1" id="KW-0175">Coiled coil</keyword>
<proteinExistence type="predicted"/>
<protein>
    <submittedName>
        <fullName evidence="2">Uncharacterized protein</fullName>
    </submittedName>
</protein>
<dbReference type="EMBL" id="SDMP01000006">
    <property type="protein sequence ID" value="RYR51246.1"/>
    <property type="molecule type" value="Genomic_DNA"/>
</dbReference>
<evidence type="ECO:0000256" key="1">
    <source>
        <dbReference type="SAM" id="Coils"/>
    </source>
</evidence>
<evidence type="ECO:0000313" key="3">
    <source>
        <dbReference type="Proteomes" id="UP000289738"/>
    </source>
</evidence>
<keyword evidence="3" id="KW-1185">Reference proteome</keyword>
<comment type="caution">
    <text evidence="2">The sequence shown here is derived from an EMBL/GenBank/DDBJ whole genome shotgun (WGS) entry which is preliminary data.</text>
</comment>
<feature type="coiled-coil region" evidence="1">
    <location>
        <begin position="28"/>
        <end position="76"/>
    </location>
</feature>
<gene>
    <name evidence="2" type="ORF">Ahy_A06g026268</name>
</gene>
<name>A0A445CJX8_ARAHY</name>
<reference evidence="2 3" key="1">
    <citation type="submission" date="2019-01" db="EMBL/GenBank/DDBJ databases">
        <title>Sequencing of cultivated peanut Arachis hypogaea provides insights into genome evolution and oil improvement.</title>
        <authorList>
            <person name="Chen X."/>
        </authorList>
    </citation>
    <scope>NUCLEOTIDE SEQUENCE [LARGE SCALE GENOMIC DNA]</scope>
    <source>
        <strain evidence="3">cv. Fuhuasheng</strain>
        <tissue evidence="2">Leaves</tissue>
    </source>
</reference>
<evidence type="ECO:0000313" key="2">
    <source>
        <dbReference type="EMBL" id="RYR51246.1"/>
    </source>
</evidence>
<dbReference type="Proteomes" id="UP000289738">
    <property type="component" value="Chromosome A06"/>
</dbReference>
<sequence>MRAVEETMAETAELRKLLLEMKFKSSDMEEWVKEKLNLRKALKKSDEREKSLKLFVAQLKEEAGVAENVIRGLNQKVDTVNGGVNGNRVIARDGKRVKGLNVQWPVVAVGSTVVAAAAVI</sequence>